<evidence type="ECO:0000313" key="1">
    <source>
        <dbReference type="EMBL" id="CAP38734.1"/>
    </source>
</evidence>
<organism evidence="1 2">
    <name type="scientific">Caenorhabditis briggsae</name>
    <dbReference type="NCBI Taxonomy" id="6238"/>
    <lineage>
        <taxon>Eukaryota</taxon>
        <taxon>Metazoa</taxon>
        <taxon>Ecdysozoa</taxon>
        <taxon>Nematoda</taxon>
        <taxon>Chromadorea</taxon>
        <taxon>Rhabditida</taxon>
        <taxon>Rhabditina</taxon>
        <taxon>Rhabditomorpha</taxon>
        <taxon>Rhabditoidea</taxon>
        <taxon>Rhabditidae</taxon>
        <taxon>Peloderinae</taxon>
        <taxon>Caenorhabditis</taxon>
    </lineage>
</organism>
<dbReference type="PANTHER" id="PTHR21503:SF8">
    <property type="entry name" value="F-BOX ASSOCIATED DOMAIN-CONTAINING PROTEIN-RELATED"/>
    <property type="match status" value="1"/>
</dbReference>
<accession>A8Y1G5</accession>
<dbReference type="Proteomes" id="UP000008549">
    <property type="component" value="Unassembled WGS sequence"/>
</dbReference>
<dbReference type="HOGENOM" id="CLU_1082714_0_0_1"/>
<dbReference type="KEGG" id="cbr:CBG_22068"/>
<dbReference type="CTD" id="8580851"/>
<reference evidence="1 2" key="2">
    <citation type="journal article" date="2011" name="PLoS Genet.">
        <title>Caenorhabditis briggsae recombinant inbred line genotypes reveal inter-strain incompatibility and the evolution of recombination.</title>
        <authorList>
            <person name="Ross J.A."/>
            <person name="Koboldt D.C."/>
            <person name="Staisch J.E."/>
            <person name="Chamberlin H.M."/>
            <person name="Gupta B.P."/>
            <person name="Miller R.D."/>
            <person name="Baird S.E."/>
            <person name="Haag E.S."/>
        </authorList>
    </citation>
    <scope>NUCLEOTIDE SEQUENCE [LARGE SCALE GENOMIC DNA]</scope>
    <source>
        <strain evidence="1 2">AF16</strain>
    </source>
</reference>
<proteinExistence type="predicted"/>
<dbReference type="RefSeq" id="XP_002638856.1">
    <property type="nucleotide sequence ID" value="XM_002638810.1"/>
</dbReference>
<dbReference type="PANTHER" id="PTHR21503">
    <property type="entry name" value="F-BOX-CONTAINING HYPOTHETICAL PROTEIN C.ELEGANS"/>
    <property type="match status" value="1"/>
</dbReference>
<dbReference type="WormBase" id="CBG22068">
    <property type="protein sequence ID" value="CBP49065"/>
    <property type="gene ID" value="WBGene00040704"/>
</dbReference>
<dbReference type="GeneID" id="8580851"/>
<dbReference type="EMBL" id="HE601428">
    <property type="protein sequence ID" value="CAP38734.1"/>
    <property type="molecule type" value="Genomic_DNA"/>
</dbReference>
<reference evidence="1 2" key="1">
    <citation type="journal article" date="2003" name="PLoS Biol.">
        <title>The genome sequence of Caenorhabditis briggsae: a platform for comparative genomics.</title>
        <authorList>
            <person name="Stein L.D."/>
            <person name="Bao Z."/>
            <person name="Blasiar D."/>
            <person name="Blumenthal T."/>
            <person name="Brent M.R."/>
            <person name="Chen N."/>
            <person name="Chinwalla A."/>
            <person name="Clarke L."/>
            <person name="Clee C."/>
            <person name="Coghlan A."/>
            <person name="Coulson A."/>
            <person name="D'Eustachio P."/>
            <person name="Fitch D.H."/>
            <person name="Fulton L.A."/>
            <person name="Fulton R.E."/>
            <person name="Griffiths-Jones S."/>
            <person name="Harris T.W."/>
            <person name="Hillier L.W."/>
            <person name="Kamath R."/>
            <person name="Kuwabara P.E."/>
            <person name="Mardis E.R."/>
            <person name="Marra M.A."/>
            <person name="Miner T.L."/>
            <person name="Minx P."/>
            <person name="Mullikin J.C."/>
            <person name="Plumb R.W."/>
            <person name="Rogers J."/>
            <person name="Schein J.E."/>
            <person name="Sohrmann M."/>
            <person name="Spieth J."/>
            <person name="Stajich J.E."/>
            <person name="Wei C."/>
            <person name="Willey D."/>
            <person name="Wilson R.K."/>
            <person name="Durbin R."/>
            <person name="Waterston R.H."/>
        </authorList>
    </citation>
    <scope>NUCLEOTIDE SEQUENCE [LARGE SCALE GENOMIC DNA]</scope>
    <source>
        <strain evidence="1 2">AF16</strain>
    </source>
</reference>
<evidence type="ECO:0000313" key="2">
    <source>
        <dbReference type="Proteomes" id="UP000008549"/>
    </source>
</evidence>
<evidence type="ECO:0000313" key="3">
    <source>
        <dbReference type="WormBase" id="CBG22068"/>
    </source>
</evidence>
<protein>
    <submittedName>
        <fullName evidence="1">Protein CBG22068</fullName>
    </submittedName>
</protein>
<keyword evidence="2" id="KW-1185">Reference proteome</keyword>
<gene>
    <name evidence="1 3" type="ORF">CBG22068</name>
    <name evidence="1" type="ORF">CBG_22068</name>
</gene>
<name>A8Y1G5_CAEBR</name>
<sequence>MIKSIKYDHNDEDEHMVLLRQKHNKYNWDTIMQSSNKDPSPYFKLNVFGRKIAFRMTKRYGQYFPVACFRTNERKSVIKLIHYYFLNFFGDSMEYLWIIIHYPPFVPNVPKLSVCLGMWMDWFCGIEPVENFFSSYPMMKHVQMYITPARPLRCFTGCKISDLILFVIRWKFGEAYHKLERMEVGEVDEEQNRILEAIGAKHIDPAKKAPMHSLPRVFNRYFEPNTKAIKSRAYVVRETDNRIFCNFQKIICFSRIF</sequence>
<dbReference type="InParanoid" id="A8Y1G5"/>
<dbReference type="AlphaFoldDB" id="A8Y1G5"/>